<comment type="caution">
    <text evidence="2">The sequence shown here is derived from an EMBL/GenBank/DDBJ whole genome shotgun (WGS) entry which is preliminary data.</text>
</comment>
<dbReference type="Pfam" id="PF08448">
    <property type="entry name" value="PAS_4"/>
    <property type="match status" value="1"/>
</dbReference>
<sequence length="738" mass="80579">MQQRPHSAADDLIAQTEAPLSRLLRLACRALQADWAVLTLDAPDGPWRAAASGEPAADDDTRAVPSLACPVTDPSGRVIGEVRVGLTYGDSPWQPDDRDTLHSFAQVIGTELDRQATHRALQRERLDLQVLTARAIDAAAIARALGEVTDLASLDLTLTELLTQTCHRFAPLLLCDWAAILHVDADGSRITGCWHADTLQARAFAQDDTTFKDAAAPLRQDDLHLPVMTFTRGQLRRLLPTLPEQGCALAVRVSSDARHSVLILFARLDAGPDGGTLPPGSRELPVLTALQRTLQLATDRARERADLVETRDRLRLALEAAPLVLWATDLDGTFTLSEGSALQGLNARPGEAAGHHVTERYGDTPEIQSLLGRIRQGERFTHHIHIRGRTIEARFSPLTHPDGTLSGSLGVGYDVTDLVQSQEAARQERDRAEALLELFRSLDLDADLLVVAGVALKVLRRVFGDGWLALWQHRGERLMPVALHGDIPEPLREYQQRGFSTTDGYAARILTGQSVFLDPDDLPPDVREAGMHAAALLPVILEAGEGSLVLSAYRNQPSPWSDGDRQLLTTAARTLQISMQRHQDFHALQVAASSDALTGLGNRRAYQHAVRQMRGTPFTVVLLDLDGLKRVNDQEGHHRGDALLIAFAAALRATFRPQDELFRLGGDEFVVLMPGTAHYTPDTLQSHLLCVTGALHATGFVTAGVSAGAASSPRDAQHPEDLLRLSDERMYAMKQTRR</sequence>
<dbReference type="PANTHER" id="PTHR44757">
    <property type="entry name" value="DIGUANYLATE CYCLASE DGCP"/>
    <property type="match status" value="1"/>
</dbReference>
<dbReference type="PANTHER" id="PTHR44757:SF2">
    <property type="entry name" value="BIOFILM ARCHITECTURE MAINTENANCE PROTEIN MBAA"/>
    <property type="match status" value="1"/>
</dbReference>
<keyword evidence="3" id="KW-1185">Reference proteome</keyword>
<dbReference type="NCBIfam" id="TIGR00254">
    <property type="entry name" value="GGDEF"/>
    <property type="match status" value="1"/>
</dbReference>
<protein>
    <recommendedName>
        <fullName evidence="1">GGDEF domain-containing protein</fullName>
    </recommendedName>
</protein>
<dbReference type="Pfam" id="PF00990">
    <property type="entry name" value="GGDEF"/>
    <property type="match status" value="1"/>
</dbReference>
<dbReference type="Gene3D" id="3.30.450.40">
    <property type="match status" value="1"/>
</dbReference>
<dbReference type="SUPFAM" id="SSF55781">
    <property type="entry name" value="GAF domain-like"/>
    <property type="match status" value="2"/>
</dbReference>
<evidence type="ECO:0000313" key="2">
    <source>
        <dbReference type="EMBL" id="GGJ70454.1"/>
    </source>
</evidence>
<dbReference type="InterPro" id="IPR029016">
    <property type="entry name" value="GAF-like_dom_sf"/>
</dbReference>
<dbReference type="InterPro" id="IPR043128">
    <property type="entry name" value="Rev_trsase/Diguanyl_cyclase"/>
</dbReference>
<dbReference type="Gene3D" id="3.30.70.270">
    <property type="match status" value="1"/>
</dbReference>
<dbReference type="InterPro" id="IPR035965">
    <property type="entry name" value="PAS-like_dom_sf"/>
</dbReference>
<dbReference type="PROSITE" id="PS50887">
    <property type="entry name" value="GGDEF"/>
    <property type="match status" value="1"/>
</dbReference>
<dbReference type="AlphaFoldDB" id="A0A917PC30"/>
<name>A0A917PC30_9DEIO</name>
<dbReference type="InterPro" id="IPR029787">
    <property type="entry name" value="Nucleotide_cyclase"/>
</dbReference>
<gene>
    <name evidence="2" type="ORF">GCM10008939_13590</name>
</gene>
<dbReference type="Pfam" id="PF01590">
    <property type="entry name" value="GAF"/>
    <property type="match status" value="1"/>
</dbReference>
<feature type="domain" description="GGDEF" evidence="1">
    <location>
        <begin position="616"/>
        <end position="738"/>
    </location>
</feature>
<dbReference type="InterPro" id="IPR052155">
    <property type="entry name" value="Biofilm_reg_signaling"/>
</dbReference>
<proteinExistence type="predicted"/>
<dbReference type="SUPFAM" id="SSF55785">
    <property type="entry name" value="PYP-like sensor domain (PAS domain)"/>
    <property type="match status" value="1"/>
</dbReference>
<organism evidence="2 3">
    <name type="scientific">Deinococcus aquiradiocola</name>
    <dbReference type="NCBI Taxonomy" id="393059"/>
    <lineage>
        <taxon>Bacteria</taxon>
        <taxon>Thermotogati</taxon>
        <taxon>Deinococcota</taxon>
        <taxon>Deinococci</taxon>
        <taxon>Deinococcales</taxon>
        <taxon>Deinococcaceae</taxon>
        <taxon>Deinococcus</taxon>
    </lineage>
</organism>
<dbReference type="InterPro" id="IPR000160">
    <property type="entry name" value="GGDEF_dom"/>
</dbReference>
<dbReference type="SMART" id="SM00267">
    <property type="entry name" value="GGDEF"/>
    <property type="match status" value="1"/>
</dbReference>
<dbReference type="InterPro" id="IPR013656">
    <property type="entry name" value="PAS_4"/>
</dbReference>
<reference evidence="2" key="1">
    <citation type="journal article" date="2014" name="Int. J. Syst. Evol. Microbiol.">
        <title>Complete genome sequence of Corynebacterium casei LMG S-19264T (=DSM 44701T), isolated from a smear-ripened cheese.</title>
        <authorList>
            <consortium name="US DOE Joint Genome Institute (JGI-PGF)"/>
            <person name="Walter F."/>
            <person name="Albersmeier A."/>
            <person name="Kalinowski J."/>
            <person name="Ruckert C."/>
        </authorList>
    </citation>
    <scope>NUCLEOTIDE SEQUENCE</scope>
    <source>
        <strain evidence="2">JCM 14371</strain>
    </source>
</reference>
<reference evidence="2" key="2">
    <citation type="submission" date="2020-09" db="EMBL/GenBank/DDBJ databases">
        <authorList>
            <person name="Sun Q."/>
            <person name="Ohkuma M."/>
        </authorList>
    </citation>
    <scope>NUCLEOTIDE SEQUENCE</scope>
    <source>
        <strain evidence="2">JCM 14371</strain>
    </source>
</reference>
<dbReference type="CDD" id="cd01949">
    <property type="entry name" value="GGDEF"/>
    <property type="match status" value="1"/>
</dbReference>
<accession>A0A917PC30</accession>
<dbReference type="InterPro" id="IPR003018">
    <property type="entry name" value="GAF"/>
</dbReference>
<dbReference type="Proteomes" id="UP000635726">
    <property type="component" value="Unassembled WGS sequence"/>
</dbReference>
<evidence type="ECO:0000313" key="3">
    <source>
        <dbReference type="Proteomes" id="UP000635726"/>
    </source>
</evidence>
<dbReference type="Gene3D" id="3.30.450.20">
    <property type="entry name" value="PAS domain"/>
    <property type="match status" value="1"/>
</dbReference>
<dbReference type="EMBL" id="BMOE01000003">
    <property type="protein sequence ID" value="GGJ70454.1"/>
    <property type="molecule type" value="Genomic_DNA"/>
</dbReference>
<evidence type="ECO:0000259" key="1">
    <source>
        <dbReference type="PROSITE" id="PS50887"/>
    </source>
</evidence>
<dbReference type="SUPFAM" id="SSF55073">
    <property type="entry name" value="Nucleotide cyclase"/>
    <property type="match status" value="1"/>
</dbReference>